<keyword evidence="1" id="KW-0812">Transmembrane</keyword>
<name>A0ABQ8CBU9_BRANA</name>
<reference evidence="2 3" key="1">
    <citation type="submission" date="2021-05" db="EMBL/GenBank/DDBJ databases">
        <title>Genome Assembly of Synthetic Allotetraploid Brassica napus Reveals Homoeologous Exchanges between Subgenomes.</title>
        <authorList>
            <person name="Davis J.T."/>
        </authorList>
    </citation>
    <scope>NUCLEOTIDE SEQUENCE [LARGE SCALE GENOMIC DNA]</scope>
    <source>
        <strain evidence="3">cv. Da-Ae</strain>
        <tissue evidence="2">Seedling</tissue>
    </source>
</reference>
<keyword evidence="1" id="KW-0472">Membrane</keyword>
<feature type="transmembrane region" description="Helical" evidence="1">
    <location>
        <begin position="237"/>
        <end position="260"/>
    </location>
</feature>
<evidence type="ECO:0000313" key="3">
    <source>
        <dbReference type="Proteomes" id="UP000824890"/>
    </source>
</evidence>
<evidence type="ECO:0000313" key="2">
    <source>
        <dbReference type="EMBL" id="KAH0914212.1"/>
    </source>
</evidence>
<feature type="transmembrane region" description="Helical" evidence="1">
    <location>
        <begin position="266"/>
        <end position="285"/>
    </location>
</feature>
<comment type="caution">
    <text evidence="2">The sequence shown here is derived from an EMBL/GenBank/DDBJ whole genome shotgun (WGS) entry which is preliminary data.</text>
</comment>
<sequence length="328" mass="36052">MRLDTDLVKKKLSLLFFLFLLENPRKSEWRLLAGDGLRRIRRCCYRLSLPSSSPFTSLSHLLLPLFDLPIYFLLWSPSLLWCRFSVGSGAVVRYVCESGAWWFLRGLTLRHGSDPARSGFNGGQLCSGDGALVTVVSSCLVLMIGSLVLGWRALVFEISASDSSLFLTTNENLSRFWVYGELPGGGGDSLLVVSPGRLVWGSLWLEGVVVMLMRRAEFFFSSKPEVASLVLRGTRSCGLPPTLFLVTACVASISAVRVWFFGPSPVVLASFYSAWSGGCGGFIIVSSLQIRAVIGLVVGVLVVPVGDFGFLEYTDPILEDNHFLNNFR</sequence>
<organism evidence="2 3">
    <name type="scientific">Brassica napus</name>
    <name type="common">Rape</name>
    <dbReference type="NCBI Taxonomy" id="3708"/>
    <lineage>
        <taxon>Eukaryota</taxon>
        <taxon>Viridiplantae</taxon>
        <taxon>Streptophyta</taxon>
        <taxon>Embryophyta</taxon>
        <taxon>Tracheophyta</taxon>
        <taxon>Spermatophyta</taxon>
        <taxon>Magnoliopsida</taxon>
        <taxon>eudicotyledons</taxon>
        <taxon>Gunneridae</taxon>
        <taxon>Pentapetalae</taxon>
        <taxon>rosids</taxon>
        <taxon>malvids</taxon>
        <taxon>Brassicales</taxon>
        <taxon>Brassicaceae</taxon>
        <taxon>Brassiceae</taxon>
        <taxon>Brassica</taxon>
    </lineage>
</organism>
<protein>
    <recommendedName>
        <fullName evidence="4">Transmembrane protein</fullName>
    </recommendedName>
</protein>
<proteinExistence type="predicted"/>
<gene>
    <name evidence="2" type="ORF">HID58_028658</name>
</gene>
<feature type="transmembrane region" description="Helical" evidence="1">
    <location>
        <begin position="292"/>
        <end position="311"/>
    </location>
</feature>
<evidence type="ECO:0008006" key="4">
    <source>
        <dbReference type="Google" id="ProtNLM"/>
    </source>
</evidence>
<dbReference type="Proteomes" id="UP000824890">
    <property type="component" value="Unassembled WGS sequence"/>
</dbReference>
<evidence type="ECO:0000256" key="1">
    <source>
        <dbReference type="SAM" id="Phobius"/>
    </source>
</evidence>
<keyword evidence="1" id="KW-1133">Transmembrane helix</keyword>
<accession>A0ABQ8CBU9</accession>
<keyword evidence="3" id="KW-1185">Reference proteome</keyword>
<dbReference type="EMBL" id="JAGKQM010000008">
    <property type="protein sequence ID" value="KAH0914212.1"/>
    <property type="molecule type" value="Genomic_DNA"/>
</dbReference>